<accession>A0A1X0P6L3</accession>
<dbReference type="Proteomes" id="UP000192257">
    <property type="component" value="Unassembled WGS sequence"/>
</dbReference>
<dbReference type="AlphaFoldDB" id="A0A1X0P6L3"/>
<dbReference type="InterPro" id="IPR033602">
    <property type="entry name" value="CIMAP3"/>
</dbReference>
<dbReference type="GO" id="GO:0031344">
    <property type="term" value="P:regulation of cell projection organization"/>
    <property type="evidence" value="ECO:0007669"/>
    <property type="project" value="TreeGrafter"/>
</dbReference>
<sequence length="473" mass="50890">MIEEELPLFRAKLPGLHTAGATGPGVGPGSYDISEKSPISNHGMAPFGSTGNRFFSSQSVVTPGAGTYNVVTENRRKGDVTVVPFCSAVDRFFGPKADDVPGPGTYSHDGNRWGTVGRSHTLGLSSLNGPAEVSNTGPGSYNPNYNAAKRANPRVAKFTGYSARDSPRFNDIPGPGHYDIPSSTGTLYSKKPTSCFATKTVRSTIGNKSITPGPGAYDLQSSFQSLPQYRAINPEIFSAFGSSANRYAPLSHDGGPGPGAYTGEIAPRRPHMMFKGKGTSSFLSGTDRDTQSSGSNLGPGIYEGEKPAKHKKYMLSTIPFRSSSPRFPFSKSAEISEIYEPRRNVVRVPRRIHPVRLRDEIFDTTPRSPSNISPDRVYDVKYEWTKPTCTSKAYLGTAPRFTKSDVNASFPGPGQYETDKTSFGGGRSPNGTFGNDGRFKNVAGGTPGPGYYWYDSTLLKKTLNCTIGSSEDM</sequence>
<dbReference type="Pfam" id="PF07004">
    <property type="entry name" value="SHIPPO-rpt"/>
    <property type="match status" value="5"/>
</dbReference>
<feature type="region of interest" description="Disordered" evidence="1">
    <location>
        <begin position="282"/>
        <end position="303"/>
    </location>
</feature>
<evidence type="ECO:0000313" key="3">
    <source>
        <dbReference type="Proteomes" id="UP000192257"/>
    </source>
</evidence>
<dbReference type="InterPro" id="IPR010736">
    <property type="entry name" value="SHIPPO-rpt"/>
</dbReference>
<reference evidence="2 3" key="1">
    <citation type="submission" date="2017-03" db="EMBL/GenBank/DDBJ databases">
        <title>An alternative strategy for trypanosome survival in the mammalian bloodstream revealed through genome and transcriptome analysis of the ubiquitous bovine parasite Trypanosoma (Megatrypanum) theileri.</title>
        <authorList>
            <person name="Kelly S."/>
            <person name="Ivens A."/>
            <person name="Mott A."/>
            <person name="O'Neill E."/>
            <person name="Emms D."/>
            <person name="Macleod O."/>
            <person name="Voorheis P."/>
            <person name="Matthews J."/>
            <person name="Matthews K."/>
            <person name="Carrington M."/>
        </authorList>
    </citation>
    <scope>NUCLEOTIDE SEQUENCE [LARGE SCALE GENOMIC DNA]</scope>
    <source>
        <strain evidence="2">Edinburgh</strain>
    </source>
</reference>
<organism evidence="2 3">
    <name type="scientific">Trypanosoma theileri</name>
    <dbReference type="NCBI Taxonomy" id="67003"/>
    <lineage>
        <taxon>Eukaryota</taxon>
        <taxon>Discoba</taxon>
        <taxon>Euglenozoa</taxon>
        <taxon>Kinetoplastea</taxon>
        <taxon>Metakinetoplastina</taxon>
        <taxon>Trypanosomatida</taxon>
        <taxon>Trypanosomatidae</taxon>
        <taxon>Trypanosoma</taxon>
    </lineage>
</organism>
<feature type="region of interest" description="Disordered" evidence="1">
    <location>
        <begin position="406"/>
        <end position="439"/>
    </location>
</feature>
<evidence type="ECO:0000256" key="1">
    <source>
        <dbReference type="SAM" id="MobiDB-lite"/>
    </source>
</evidence>
<dbReference type="OrthoDB" id="406368at2759"/>
<gene>
    <name evidence="2" type="ORF">TM35_000042840</name>
</gene>
<dbReference type="GO" id="GO:0008092">
    <property type="term" value="F:cytoskeletal protein binding"/>
    <property type="evidence" value="ECO:0007669"/>
    <property type="project" value="TreeGrafter"/>
</dbReference>
<evidence type="ECO:0008006" key="4">
    <source>
        <dbReference type="Google" id="ProtNLM"/>
    </source>
</evidence>
<dbReference type="STRING" id="67003.A0A1X0P6L3"/>
<dbReference type="RefSeq" id="XP_028886136.1">
    <property type="nucleotide sequence ID" value="XM_029022478.1"/>
</dbReference>
<dbReference type="PANTHER" id="PTHR31508:SF2">
    <property type="entry name" value="PROTEIN PITCHFORK"/>
    <property type="match status" value="1"/>
</dbReference>
<name>A0A1X0P6L3_9TRYP</name>
<dbReference type="VEuPathDB" id="TriTrypDB:TM35_000042840"/>
<protein>
    <recommendedName>
        <fullName evidence="4">Sperm-tail PG-rich repeat</fullName>
    </recommendedName>
</protein>
<comment type="caution">
    <text evidence="2">The sequence shown here is derived from an EMBL/GenBank/DDBJ whole genome shotgun (WGS) entry which is preliminary data.</text>
</comment>
<proteinExistence type="predicted"/>
<dbReference type="EMBL" id="NBCO01000004">
    <property type="protein sequence ID" value="ORC92070.1"/>
    <property type="molecule type" value="Genomic_DNA"/>
</dbReference>
<keyword evidence="3" id="KW-1185">Reference proteome</keyword>
<dbReference type="GeneID" id="39982258"/>
<dbReference type="PANTHER" id="PTHR31508">
    <property type="entry name" value="PROTEIN PITCHFORK"/>
    <property type="match status" value="1"/>
</dbReference>
<evidence type="ECO:0000313" key="2">
    <source>
        <dbReference type="EMBL" id="ORC92070.1"/>
    </source>
</evidence>